<protein>
    <submittedName>
        <fullName evidence="3">Uncharacterized protein</fullName>
    </submittedName>
</protein>
<reference evidence="3 4" key="1">
    <citation type="journal article" date="2015" name="Int. J. Syst. Evol. Microbiol.">
        <title>Streptomyces gilvifuscus sp. nov., an actinomycete that produces antibacterial compounds isolated from soil.</title>
        <authorList>
            <person name="Nguyen T.M."/>
            <person name="Kim J."/>
        </authorList>
    </citation>
    <scope>NUCLEOTIDE SEQUENCE [LARGE SCALE GENOMIC DNA]</scope>
    <source>
        <strain evidence="3 4">T113</strain>
    </source>
</reference>
<comment type="caution">
    <text evidence="3">The sequence shown here is derived from an EMBL/GenBank/DDBJ whole genome shotgun (WGS) entry which is preliminary data.</text>
</comment>
<dbReference type="EMBL" id="JAQOSK010000013">
    <property type="protein sequence ID" value="MDC2958701.1"/>
    <property type="molecule type" value="Genomic_DNA"/>
</dbReference>
<feature type="compositionally biased region" description="Polar residues" evidence="1">
    <location>
        <begin position="130"/>
        <end position="143"/>
    </location>
</feature>
<evidence type="ECO:0000313" key="3">
    <source>
        <dbReference type="EMBL" id="MDC2958701.1"/>
    </source>
</evidence>
<dbReference type="RefSeq" id="WP_272177377.1">
    <property type="nucleotide sequence ID" value="NZ_JAQOSK010000013.1"/>
</dbReference>
<organism evidence="3 4">
    <name type="scientific">Streptomyces gilvifuscus</name>
    <dbReference type="NCBI Taxonomy" id="1550617"/>
    <lineage>
        <taxon>Bacteria</taxon>
        <taxon>Bacillati</taxon>
        <taxon>Actinomycetota</taxon>
        <taxon>Actinomycetes</taxon>
        <taxon>Kitasatosporales</taxon>
        <taxon>Streptomycetaceae</taxon>
        <taxon>Streptomyces</taxon>
    </lineage>
</organism>
<proteinExistence type="predicted"/>
<feature type="transmembrane region" description="Helical" evidence="2">
    <location>
        <begin position="47"/>
        <end position="68"/>
    </location>
</feature>
<dbReference type="PROSITE" id="PS51318">
    <property type="entry name" value="TAT"/>
    <property type="match status" value="1"/>
</dbReference>
<keyword evidence="2" id="KW-1133">Transmembrane helix</keyword>
<feature type="compositionally biased region" description="Pro residues" evidence="1">
    <location>
        <begin position="79"/>
        <end position="102"/>
    </location>
</feature>
<feature type="region of interest" description="Disordered" evidence="1">
    <location>
        <begin position="1"/>
        <end position="37"/>
    </location>
</feature>
<gene>
    <name evidence="3" type="ORF">PO587_30105</name>
</gene>
<dbReference type="InterPro" id="IPR006311">
    <property type="entry name" value="TAT_signal"/>
</dbReference>
<dbReference type="Proteomes" id="UP001221328">
    <property type="component" value="Unassembled WGS sequence"/>
</dbReference>
<evidence type="ECO:0000256" key="2">
    <source>
        <dbReference type="SAM" id="Phobius"/>
    </source>
</evidence>
<keyword evidence="2" id="KW-0812">Transmembrane</keyword>
<keyword evidence="2" id="KW-0472">Membrane</keyword>
<keyword evidence="4" id="KW-1185">Reference proteome</keyword>
<feature type="region of interest" description="Disordered" evidence="1">
    <location>
        <begin position="73"/>
        <end position="166"/>
    </location>
</feature>
<evidence type="ECO:0000313" key="4">
    <source>
        <dbReference type="Proteomes" id="UP001221328"/>
    </source>
</evidence>
<sequence>MITHSDEGPDIDPEDPLTVLLRPPAGHLGPPPGRYRAIRRGAARRRLLKAAAGAALTCGVAALAILPLRLSASDSRPSPVVPLAPPPASSPSTLPPDSPTPRPSSSRPTPDPRTGRPTTSSGETARSVPTAASPTRSTRTPTDVPSVEPSAVRSAPGASPGQTTRR</sequence>
<accession>A0ABT5G1I9</accession>
<evidence type="ECO:0000256" key="1">
    <source>
        <dbReference type="SAM" id="MobiDB-lite"/>
    </source>
</evidence>
<dbReference type="PRINTS" id="PR01217">
    <property type="entry name" value="PRICHEXTENSN"/>
</dbReference>
<name>A0ABT5G1I9_9ACTN</name>